<accession>A0A2N9G396</accession>
<dbReference type="EMBL" id="OIVN01001446">
    <property type="protein sequence ID" value="SPC94042.1"/>
    <property type="molecule type" value="Genomic_DNA"/>
</dbReference>
<dbReference type="AlphaFoldDB" id="A0A2N9G396"/>
<organism evidence="3">
    <name type="scientific">Fagus sylvatica</name>
    <name type="common">Beechnut</name>
    <dbReference type="NCBI Taxonomy" id="28930"/>
    <lineage>
        <taxon>Eukaryota</taxon>
        <taxon>Viridiplantae</taxon>
        <taxon>Streptophyta</taxon>
        <taxon>Embryophyta</taxon>
        <taxon>Tracheophyta</taxon>
        <taxon>Spermatophyta</taxon>
        <taxon>Magnoliopsida</taxon>
        <taxon>eudicotyledons</taxon>
        <taxon>Gunneridae</taxon>
        <taxon>Pentapetalae</taxon>
        <taxon>rosids</taxon>
        <taxon>fabids</taxon>
        <taxon>Fagales</taxon>
        <taxon>Fagaceae</taxon>
        <taxon>Fagus</taxon>
    </lineage>
</organism>
<evidence type="ECO:0000313" key="3">
    <source>
        <dbReference type="EMBL" id="SPC94042.1"/>
    </source>
</evidence>
<dbReference type="InterPro" id="IPR026960">
    <property type="entry name" value="RVT-Znf"/>
</dbReference>
<feature type="domain" description="Reverse transcriptase zinc-binding" evidence="2">
    <location>
        <begin position="132"/>
        <end position="188"/>
    </location>
</feature>
<proteinExistence type="predicted"/>
<evidence type="ECO:0000259" key="2">
    <source>
        <dbReference type="Pfam" id="PF13966"/>
    </source>
</evidence>
<feature type="compositionally biased region" description="Low complexity" evidence="1">
    <location>
        <begin position="1"/>
        <end position="14"/>
    </location>
</feature>
<gene>
    <name evidence="3" type="ORF">FSB_LOCUS21924</name>
</gene>
<sequence>MKSHHTTNTSTRSSPDAGLPALHDTIGLQLNYFEQSLLSQELRFKQLADEQEASIKAAAAELKARAAEVGNLLTGNKDVAPKEKLKEFDSQWDFNDWEIDDVVAFYRFLHSKTPPREEPDGFRWKLRKHGVFESRSFYHALCGPLEVHFPWKGIWRVKAPKRVFFFVWTAAWDTILTCDNLMHRGYAMAG</sequence>
<protein>
    <recommendedName>
        <fullName evidence="2">Reverse transcriptase zinc-binding domain-containing protein</fullName>
    </recommendedName>
</protein>
<dbReference type="Pfam" id="PF13966">
    <property type="entry name" value="zf-RVT"/>
    <property type="match status" value="1"/>
</dbReference>
<evidence type="ECO:0000256" key="1">
    <source>
        <dbReference type="SAM" id="MobiDB-lite"/>
    </source>
</evidence>
<reference evidence="3" key="1">
    <citation type="submission" date="2018-02" db="EMBL/GenBank/DDBJ databases">
        <authorList>
            <person name="Cohen D.B."/>
            <person name="Kent A.D."/>
        </authorList>
    </citation>
    <scope>NUCLEOTIDE SEQUENCE</scope>
</reference>
<name>A0A2N9G396_FAGSY</name>
<feature type="region of interest" description="Disordered" evidence="1">
    <location>
        <begin position="1"/>
        <end position="20"/>
    </location>
</feature>